<name>A0A9N8W4C2_9GLOM</name>
<reference evidence="2" key="1">
    <citation type="submission" date="2021-06" db="EMBL/GenBank/DDBJ databases">
        <authorList>
            <person name="Kallberg Y."/>
            <person name="Tangrot J."/>
            <person name="Rosling A."/>
        </authorList>
    </citation>
    <scope>NUCLEOTIDE SEQUENCE</scope>
    <source>
        <strain evidence="2">FL966</strain>
    </source>
</reference>
<comment type="caution">
    <text evidence="2">The sequence shown here is derived from an EMBL/GenBank/DDBJ whole genome shotgun (WGS) entry which is preliminary data.</text>
</comment>
<feature type="chain" id="PRO_5040442972" evidence="1">
    <location>
        <begin position="22"/>
        <end position="232"/>
    </location>
</feature>
<feature type="signal peptide" evidence="1">
    <location>
        <begin position="1"/>
        <end position="21"/>
    </location>
</feature>
<dbReference type="InterPro" id="IPR053216">
    <property type="entry name" value="Appressorial_penetr-assoc"/>
</dbReference>
<dbReference type="PANTHER" id="PTHR34587:SF2">
    <property type="entry name" value="G-PROTEIN COUPLED RECEPTORS FAMILY 1 PROFILE DOMAIN-CONTAINING PROTEIN"/>
    <property type="match status" value="1"/>
</dbReference>
<evidence type="ECO:0000256" key="1">
    <source>
        <dbReference type="SAM" id="SignalP"/>
    </source>
</evidence>
<accession>A0A9N8W4C2</accession>
<proteinExistence type="predicted"/>
<keyword evidence="1" id="KW-0732">Signal</keyword>
<organism evidence="2 3">
    <name type="scientific">Cetraspora pellucida</name>
    <dbReference type="NCBI Taxonomy" id="1433469"/>
    <lineage>
        <taxon>Eukaryota</taxon>
        <taxon>Fungi</taxon>
        <taxon>Fungi incertae sedis</taxon>
        <taxon>Mucoromycota</taxon>
        <taxon>Glomeromycotina</taxon>
        <taxon>Glomeromycetes</taxon>
        <taxon>Diversisporales</taxon>
        <taxon>Gigasporaceae</taxon>
        <taxon>Cetraspora</taxon>
    </lineage>
</organism>
<keyword evidence="3" id="KW-1185">Reference proteome</keyword>
<sequence length="232" mass="25706">MNSRFAFLLIVLALAFTFSNAQQNVTDLFFLAEADNNVCKDNADRFTPTDGLQKAGGSCSDTVQGEIPDSDHMVSSFIIEPPNACTLPANKNFTVKIFTRGLITGFFDNPANQYYKFPQVVDKQTGFIFGHSHVTIQQLKSFDDAPDPKLFAFFKGLNDPSVNNIFTQVIGTQNVSGLPAGDYRICTMVSSFAHQPTLMPVAQRGAQDDCIRIKLVDDPKKRRNVLNKKRNA</sequence>
<dbReference type="OrthoDB" id="2336871at2759"/>
<dbReference type="Proteomes" id="UP000789759">
    <property type="component" value="Unassembled WGS sequence"/>
</dbReference>
<evidence type="ECO:0000313" key="2">
    <source>
        <dbReference type="EMBL" id="CAG8474556.1"/>
    </source>
</evidence>
<dbReference type="EMBL" id="CAJVQA010000436">
    <property type="protein sequence ID" value="CAG8474556.1"/>
    <property type="molecule type" value="Genomic_DNA"/>
</dbReference>
<evidence type="ECO:0000313" key="3">
    <source>
        <dbReference type="Proteomes" id="UP000789759"/>
    </source>
</evidence>
<dbReference type="PANTHER" id="PTHR34587">
    <property type="entry name" value="VWFA DOMAIN-CONTAINING PROTEIN"/>
    <property type="match status" value="1"/>
</dbReference>
<protein>
    <submittedName>
        <fullName evidence="2">8965_t:CDS:1</fullName>
    </submittedName>
</protein>
<dbReference type="AlphaFoldDB" id="A0A9N8W4C2"/>
<gene>
    <name evidence="2" type="ORF">CPELLU_LOCUS1234</name>
</gene>